<dbReference type="AlphaFoldDB" id="A0A3L8DVQ7"/>
<gene>
    <name evidence="2" type="ORF">DMN91_004238</name>
</gene>
<evidence type="ECO:0000313" key="3">
    <source>
        <dbReference type="Proteomes" id="UP000279307"/>
    </source>
</evidence>
<feature type="compositionally biased region" description="Basic residues" evidence="1">
    <location>
        <begin position="394"/>
        <end position="403"/>
    </location>
</feature>
<feature type="region of interest" description="Disordered" evidence="1">
    <location>
        <begin position="315"/>
        <end position="367"/>
    </location>
</feature>
<sequence length="705" mass="78389">MSKTKNSIRSNKEHDNLSSCTSSSLSSDEEEIDARDLKPIKDYLSNRKELACQLFKSVKPEKIRMMLPQVLKQMDLNELEEWCASELNGMSKARIISILNGKPMLESSDTSESDDSGPSLEIISDTEEWTDDDVSKKENGKGKVKRDKTKTKRKAQINKKNNSDKSNIKAKCNIKTEVNDKNKDIKIKKEDDKDKGKEGDSLLDLLELEMRARAIRALIRKEEDIIPSSNPSQSNGQTVENNIATSQDDAKAKENCRKQLEKIISAQQSTKGDDEDVVLVVQPTPVVELLSSDSDKEDLDGARINKQLENLRATAETEKAANNSDENAANSNATVVQDSKEKKGAPEATGKRNDSKTGTKIDLSEARTIMPERNIGIRNNTLSISISADNVAERRKKSKKRSQKQNAKVQVTTSAAEDSPRLKEIDIAEASEQSSDVKNKDIKEQSKPSPSDENKVAAEEENTCEKVAKESRIEEDRLADMDEIIDLDDYCDVMDIVSGDDERSQDKFIVLPQEENKQPALQTTVDSTESKADSAETWASRYYQTDDVQNVIKESKIQSEIRKRLRERQRLSKLSKSPNLNLPSQSALVDGTSAASEKIPTGSVEEYLALKRVGTANINNNTNDNNNTTPNNSDNNDTIQDNSATVNFSNDINAKESSVQDENISSIQEYTDNISDVQKTAVSESTVTQLPEEVITETKNDAQLV</sequence>
<dbReference type="PANTHER" id="PTHR14740:SF3">
    <property type="entry name" value="CASPASE ACTIVITY AND APOPTOSIS INHIBITOR 1"/>
    <property type="match status" value="1"/>
</dbReference>
<dbReference type="GO" id="GO:0042981">
    <property type="term" value="P:regulation of apoptotic process"/>
    <property type="evidence" value="ECO:0007669"/>
    <property type="project" value="InterPro"/>
</dbReference>
<dbReference type="InterPro" id="IPR038991">
    <property type="entry name" value="CAAP1"/>
</dbReference>
<dbReference type="EMBL" id="QOIP01000004">
    <property type="protein sequence ID" value="RLU24029.1"/>
    <property type="molecule type" value="Genomic_DNA"/>
</dbReference>
<feature type="region of interest" description="Disordered" evidence="1">
    <location>
        <begin position="1"/>
        <end position="32"/>
    </location>
</feature>
<dbReference type="PANTHER" id="PTHR14740">
    <property type="entry name" value="CASPASE ACTIVITY AND APOPTOSIS INHIBITOR 1"/>
    <property type="match status" value="1"/>
</dbReference>
<feature type="compositionally biased region" description="Basic and acidic residues" evidence="1">
    <location>
        <begin position="338"/>
        <end position="365"/>
    </location>
</feature>
<dbReference type="Pfam" id="PF15335">
    <property type="entry name" value="CAAP1"/>
    <property type="match status" value="1"/>
</dbReference>
<dbReference type="OrthoDB" id="10064012at2759"/>
<protein>
    <submittedName>
        <fullName evidence="2">Uncharacterized protein</fullName>
    </submittedName>
</protein>
<evidence type="ECO:0000313" key="2">
    <source>
        <dbReference type="EMBL" id="RLU24029.1"/>
    </source>
</evidence>
<feature type="compositionally biased region" description="Polar residues" evidence="1">
    <location>
        <begin position="406"/>
        <end position="416"/>
    </location>
</feature>
<organism evidence="2 3">
    <name type="scientific">Ooceraea biroi</name>
    <name type="common">Clonal raider ant</name>
    <name type="synonym">Cerapachys biroi</name>
    <dbReference type="NCBI Taxonomy" id="2015173"/>
    <lineage>
        <taxon>Eukaryota</taxon>
        <taxon>Metazoa</taxon>
        <taxon>Ecdysozoa</taxon>
        <taxon>Arthropoda</taxon>
        <taxon>Hexapoda</taxon>
        <taxon>Insecta</taxon>
        <taxon>Pterygota</taxon>
        <taxon>Neoptera</taxon>
        <taxon>Endopterygota</taxon>
        <taxon>Hymenoptera</taxon>
        <taxon>Apocrita</taxon>
        <taxon>Aculeata</taxon>
        <taxon>Formicoidea</taxon>
        <taxon>Formicidae</taxon>
        <taxon>Dorylinae</taxon>
        <taxon>Ooceraea</taxon>
    </lineage>
</organism>
<comment type="caution">
    <text evidence="2">The sequence shown here is derived from an EMBL/GenBank/DDBJ whole genome shotgun (WGS) entry which is preliminary data.</text>
</comment>
<dbReference type="Proteomes" id="UP000279307">
    <property type="component" value="Chromosome 4"/>
</dbReference>
<feature type="region of interest" description="Disordered" evidence="1">
    <location>
        <begin position="105"/>
        <end position="175"/>
    </location>
</feature>
<feature type="region of interest" description="Disordered" evidence="1">
    <location>
        <begin position="393"/>
        <end position="469"/>
    </location>
</feature>
<evidence type="ECO:0000256" key="1">
    <source>
        <dbReference type="SAM" id="MobiDB-lite"/>
    </source>
</evidence>
<reference evidence="2 3" key="1">
    <citation type="journal article" date="2018" name="Genome Res.">
        <title>The genomic architecture and molecular evolution of ant odorant receptors.</title>
        <authorList>
            <person name="McKenzie S.K."/>
            <person name="Kronauer D.J.C."/>
        </authorList>
    </citation>
    <scope>NUCLEOTIDE SEQUENCE [LARGE SCALE GENOMIC DNA]</scope>
    <source>
        <strain evidence="2">Clonal line C1</strain>
    </source>
</reference>
<feature type="region of interest" description="Disordered" evidence="1">
    <location>
        <begin position="569"/>
        <end position="588"/>
    </location>
</feature>
<feature type="compositionally biased region" description="Low complexity" evidence="1">
    <location>
        <begin position="320"/>
        <end position="333"/>
    </location>
</feature>
<feature type="compositionally biased region" description="Basic and acidic residues" evidence="1">
    <location>
        <begin position="435"/>
        <end position="469"/>
    </location>
</feature>
<feature type="compositionally biased region" description="Low complexity" evidence="1">
    <location>
        <begin position="574"/>
        <end position="584"/>
    </location>
</feature>
<name>A0A3L8DVQ7_OOCBI</name>
<accession>A0A3L8DVQ7</accession>
<feature type="compositionally biased region" description="Basic residues" evidence="1">
    <location>
        <begin position="142"/>
        <end position="157"/>
    </location>
</feature>
<proteinExistence type="predicted"/>
<feature type="compositionally biased region" description="Low complexity" evidence="1">
    <location>
        <begin position="17"/>
        <end position="26"/>
    </location>
</feature>